<sequence length="377" mass="42886">MNKPMRLTHPLFKIANNALVDLPTPSNISIWWNFGSLLGLCLIIQIATGLFLAMHYTASIDLAFYSVNHICRDVNNGWLLRTLHANGASFFFICIYLHIGRNIYYGSYNYIHTWSVGVIILFLVMGTAFMGYVLPWGQMSFWGATVITNLLSAIPYLGTTMVQWVWGGFAVDNATLTRFFSFHFLLPFIVAAATMIHLLFLHQTGSNNPIGVNSDSDKIPFHPYFSWKDIVGFLVLIMLLTLLSLINPYMLGDPDNFIPANPLVTPVHIQPEWYFLFAYAILRSIPNKLGGVIALVSSILILFIMPLMKSKFRGLQFYPITQITFWVMVGIVLLLTWIGARPVEEPYIITGQILTVLYFMFYLVYPITLKIWDNLLD</sequence>
<feature type="transmembrane region" description="Helical" evidence="20">
    <location>
        <begin position="179"/>
        <end position="201"/>
    </location>
</feature>
<evidence type="ECO:0000256" key="19">
    <source>
        <dbReference type="PIRSR" id="PIRSR038885-2"/>
    </source>
</evidence>
<evidence type="ECO:0000256" key="20">
    <source>
        <dbReference type="RuleBase" id="RU362117"/>
    </source>
</evidence>
<dbReference type="PIRSF" id="PIRSF038885">
    <property type="entry name" value="COB"/>
    <property type="match status" value="1"/>
</dbReference>
<dbReference type="CDD" id="cd00290">
    <property type="entry name" value="cytochrome_b_C"/>
    <property type="match status" value="1"/>
</dbReference>
<dbReference type="PROSITE" id="PS51002">
    <property type="entry name" value="CYTB_NTER"/>
    <property type="match status" value="1"/>
</dbReference>
<evidence type="ECO:0000256" key="17">
    <source>
        <dbReference type="ARBA" id="ARBA00061233"/>
    </source>
</evidence>
<feature type="transmembrane region" description="Helical" evidence="20">
    <location>
        <begin position="320"/>
        <end position="340"/>
    </location>
</feature>
<dbReference type="CDD" id="cd00284">
    <property type="entry name" value="Cytochrome_b_N"/>
    <property type="match status" value="1"/>
</dbReference>
<geneLocation type="mitochondrion" evidence="23"/>
<keyword evidence="13 19" id="KW-0408">Iron</keyword>
<evidence type="ECO:0000256" key="9">
    <source>
        <dbReference type="ARBA" id="ARBA00022723"/>
    </source>
</evidence>
<evidence type="ECO:0000256" key="7">
    <source>
        <dbReference type="ARBA" id="ARBA00022660"/>
    </source>
</evidence>
<evidence type="ECO:0000256" key="14">
    <source>
        <dbReference type="ARBA" id="ARBA00023075"/>
    </source>
</evidence>
<dbReference type="GO" id="GO:0008121">
    <property type="term" value="F:quinol-cytochrome-c reductase activity"/>
    <property type="evidence" value="ECO:0007669"/>
    <property type="project" value="InterPro"/>
</dbReference>
<evidence type="ECO:0000256" key="4">
    <source>
        <dbReference type="ARBA" id="ARBA00013531"/>
    </source>
</evidence>
<feature type="binding site" description="axial binding residue" evidence="19">
    <location>
        <position position="183"/>
    </location>
    <ligand>
        <name>heme b</name>
        <dbReference type="ChEBI" id="CHEBI:60344"/>
        <label>b562</label>
    </ligand>
    <ligandPart>
        <name>Fe</name>
        <dbReference type="ChEBI" id="CHEBI:18248"/>
    </ligandPart>
</feature>
<dbReference type="GO" id="GO:0006122">
    <property type="term" value="P:mitochondrial electron transport, ubiquinol to cytochrome c"/>
    <property type="evidence" value="ECO:0007669"/>
    <property type="project" value="TreeGrafter"/>
</dbReference>
<evidence type="ECO:0000256" key="10">
    <source>
        <dbReference type="ARBA" id="ARBA00022792"/>
    </source>
</evidence>
<evidence type="ECO:0000259" key="22">
    <source>
        <dbReference type="PROSITE" id="PS51003"/>
    </source>
</evidence>
<feature type="transmembrane region" description="Helical" evidence="20">
    <location>
        <begin position="347"/>
        <end position="367"/>
    </location>
</feature>
<keyword evidence="15 20" id="KW-0496">Mitochondrion</keyword>
<evidence type="ECO:0000256" key="8">
    <source>
        <dbReference type="ARBA" id="ARBA00022692"/>
    </source>
</evidence>
<feature type="binding site" description="axial binding residue" evidence="19">
    <location>
        <position position="197"/>
    </location>
    <ligand>
        <name>heme b</name>
        <dbReference type="ChEBI" id="CHEBI:60344"/>
        <label>b566</label>
    </ligand>
    <ligandPart>
        <name>Fe</name>
        <dbReference type="ChEBI" id="CHEBI:18248"/>
    </ligandPart>
</feature>
<feature type="binding site" description="axial binding residue" evidence="19">
    <location>
        <position position="84"/>
    </location>
    <ligand>
        <name>heme b</name>
        <dbReference type="ChEBI" id="CHEBI:60344"/>
        <label>b562</label>
    </ligand>
    <ligandPart>
        <name>Fe</name>
        <dbReference type="ChEBI" id="CHEBI:18248"/>
    </ligandPart>
</feature>
<comment type="cofactor">
    <cofactor evidence="20">
        <name>heme b</name>
        <dbReference type="ChEBI" id="CHEBI:60344"/>
    </cofactor>
    <text evidence="20">Binds 2 heme groups non-covalently.</text>
</comment>
<feature type="transmembrane region" description="Helical" evidence="20">
    <location>
        <begin position="111"/>
        <end position="134"/>
    </location>
</feature>
<keyword evidence="16 20" id="KW-0472">Membrane</keyword>
<dbReference type="PROSITE" id="PS51003">
    <property type="entry name" value="CYTB_CTER"/>
    <property type="match status" value="1"/>
</dbReference>
<keyword evidence="5 20" id="KW-0813">Transport</keyword>
<comment type="function">
    <text evidence="1 20">Component of the ubiquinol-cytochrome c reductase complex (complex III or cytochrome b-c1 complex) that is part of the mitochondrial respiratory chain. The b-c1 complex mediates electron transfer from ubiquinol to cytochrome c. Contributes to the generation of a proton gradient across the mitochondrial membrane that is then used for ATP synthesis.</text>
</comment>
<dbReference type="PANTHER" id="PTHR19271">
    <property type="entry name" value="CYTOCHROME B"/>
    <property type="match status" value="1"/>
</dbReference>
<feature type="transmembrane region" description="Helical" evidence="20">
    <location>
        <begin position="30"/>
        <end position="57"/>
    </location>
</feature>
<keyword evidence="6 19" id="KW-0349">Heme</keyword>
<dbReference type="InterPro" id="IPR005797">
    <property type="entry name" value="Cyt_b/b6_N"/>
</dbReference>
<keyword evidence="12 20" id="KW-1133">Transmembrane helix</keyword>
<feature type="binding site" description="axial binding residue" evidence="19">
    <location>
        <position position="98"/>
    </location>
    <ligand>
        <name>heme b</name>
        <dbReference type="ChEBI" id="CHEBI:60344"/>
        <label>b566</label>
    </ligand>
    <ligandPart>
        <name>Fe</name>
        <dbReference type="ChEBI" id="CHEBI:18248"/>
    </ligandPart>
</feature>
<evidence type="ECO:0000256" key="18">
    <source>
        <dbReference type="PIRSR" id="PIRSR038885-1"/>
    </source>
</evidence>
<dbReference type="GO" id="GO:0005743">
    <property type="term" value="C:mitochondrial inner membrane"/>
    <property type="evidence" value="ECO:0007669"/>
    <property type="project" value="UniProtKB-SubCell"/>
</dbReference>
<proteinExistence type="inferred from homology"/>
<feature type="binding site" evidence="18">
    <location>
        <position position="202"/>
    </location>
    <ligand>
        <name>a ubiquinone</name>
        <dbReference type="ChEBI" id="CHEBI:16389"/>
    </ligand>
</feature>
<reference evidence="23" key="1">
    <citation type="journal article" date="2019" name="Sci. Rep.">
        <title>The mitochondrial genomes of palaeopteran insects and insights into the early insect relationships.</title>
        <authorList>
            <person name="Song N."/>
            <person name="Li X."/>
            <person name="Yin X."/>
            <person name="Li X."/>
            <person name="Yin J."/>
            <person name="Pan P."/>
        </authorList>
    </citation>
    <scope>NUCLEOTIDE SEQUENCE</scope>
</reference>
<feature type="domain" description="Cytochrome b/b6 C-terminal region profile" evidence="22">
    <location>
        <begin position="211"/>
        <end position="377"/>
    </location>
</feature>
<dbReference type="EMBL" id="MK951663">
    <property type="protein sequence ID" value="QHZ87451.1"/>
    <property type="molecule type" value="Genomic_DNA"/>
</dbReference>
<dbReference type="Gene3D" id="1.20.810.10">
    <property type="entry name" value="Cytochrome Bc1 Complex, Chain C"/>
    <property type="match status" value="1"/>
</dbReference>
<protein>
    <recommendedName>
        <fullName evidence="4 20">Cytochrome b</fullName>
    </recommendedName>
</protein>
<dbReference type="InterPro" id="IPR016174">
    <property type="entry name" value="Di-haem_cyt_TM"/>
</dbReference>
<comment type="subcellular location">
    <subcellularLocation>
        <location evidence="2">Mitochondrion inner membrane</location>
        <topology evidence="2">Multi-pass membrane protein</topology>
    </subcellularLocation>
</comment>
<feature type="transmembrane region" description="Helical" evidence="20">
    <location>
        <begin position="141"/>
        <end position="159"/>
    </location>
</feature>
<keyword evidence="14" id="KW-0830">Ubiquinone</keyword>
<keyword evidence="9 19" id="KW-0479">Metal-binding</keyword>
<feature type="transmembrane region" description="Helical" evidence="20">
    <location>
        <begin position="289"/>
        <end position="308"/>
    </location>
</feature>
<comment type="cofactor">
    <cofactor evidence="19">
        <name>heme</name>
        <dbReference type="ChEBI" id="CHEBI:30413"/>
    </cofactor>
    <text evidence="19">Binds 2 heme groups non-covalently.</text>
</comment>
<gene>
    <name evidence="23" type="primary">cob</name>
</gene>
<accession>A0A6C0R1T4</accession>
<dbReference type="GO" id="GO:0045275">
    <property type="term" value="C:respiratory chain complex III"/>
    <property type="evidence" value="ECO:0007669"/>
    <property type="project" value="InterPro"/>
</dbReference>
<dbReference type="Pfam" id="PF00032">
    <property type="entry name" value="Cytochrom_B_C"/>
    <property type="match status" value="1"/>
</dbReference>
<dbReference type="FunFam" id="1.20.810.10:FF:000002">
    <property type="entry name" value="Cytochrome b"/>
    <property type="match status" value="1"/>
</dbReference>
<evidence type="ECO:0000256" key="1">
    <source>
        <dbReference type="ARBA" id="ARBA00002566"/>
    </source>
</evidence>
<dbReference type="SUPFAM" id="SSF81648">
    <property type="entry name" value="a domain/subunit of cytochrome bc1 complex (Ubiquinol-cytochrome c reductase)"/>
    <property type="match status" value="1"/>
</dbReference>
<keyword evidence="10" id="KW-0999">Mitochondrion inner membrane</keyword>
<dbReference type="Pfam" id="PF00033">
    <property type="entry name" value="Cytochrome_B"/>
    <property type="match status" value="1"/>
</dbReference>
<organism evidence="23">
    <name type="scientific">Anotogaster sieboldii</name>
    <dbReference type="NCBI Taxonomy" id="126220"/>
    <lineage>
        <taxon>Eukaryota</taxon>
        <taxon>Metazoa</taxon>
        <taxon>Ecdysozoa</taxon>
        <taxon>Arthropoda</taxon>
        <taxon>Hexapoda</taxon>
        <taxon>Insecta</taxon>
        <taxon>Pterygota</taxon>
        <taxon>Palaeoptera</taxon>
        <taxon>Odonata</taxon>
        <taxon>Epiprocta</taxon>
        <taxon>Anisoptera</taxon>
        <taxon>Cordulegastroidea</taxon>
        <taxon>Cordulegastridae</taxon>
        <taxon>Anotogaster</taxon>
    </lineage>
</organism>
<dbReference type="InterPro" id="IPR005798">
    <property type="entry name" value="Cyt_b/b6_C"/>
</dbReference>
<dbReference type="SMR" id="A0A6C0R1T4"/>
<name>A0A6C0R1T4_9ODON</name>
<evidence type="ECO:0000256" key="5">
    <source>
        <dbReference type="ARBA" id="ARBA00022448"/>
    </source>
</evidence>
<evidence type="ECO:0000313" key="23">
    <source>
        <dbReference type="EMBL" id="QHZ87451.1"/>
    </source>
</evidence>
<evidence type="ECO:0000259" key="21">
    <source>
        <dbReference type="PROSITE" id="PS51002"/>
    </source>
</evidence>
<dbReference type="PANTHER" id="PTHR19271:SF16">
    <property type="entry name" value="CYTOCHROME B"/>
    <property type="match status" value="1"/>
</dbReference>
<evidence type="ECO:0000256" key="11">
    <source>
        <dbReference type="ARBA" id="ARBA00022982"/>
    </source>
</evidence>
<dbReference type="InterPro" id="IPR036150">
    <property type="entry name" value="Cyt_b/b6_C_sf"/>
</dbReference>
<dbReference type="GO" id="GO:0046872">
    <property type="term" value="F:metal ion binding"/>
    <property type="evidence" value="ECO:0007669"/>
    <property type="project" value="UniProtKB-UniRule"/>
</dbReference>
<keyword evidence="7 20" id="KW-0679">Respiratory chain</keyword>
<dbReference type="SUPFAM" id="SSF81342">
    <property type="entry name" value="Transmembrane di-heme cytochromes"/>
    <property type="match status" value="1"/>
</dbReference>
<dbReference type="InterPro" id="IPR048260">
    <property type="entry name" value="Cytochrome_b_C_euk/bac"/>
</dbReference>
<evidence type="ECO:0000256" key="12">
    <source>
        <dbReference type="ARBA" id="ARBA00022989"/>
    </source>
</evidence>
<dbReference type="GO" id="GO:0016491">
    <property type="term" value="F:oxidoreductase activity"/>
    <property type="evidence" value="ECO:0007669"/>
    <property type="project" value="UniProtKB-UniRule"/>
</dbReference>
<evidence type="ECO:0000256" key="16">
    <source>
        <dbReference type="ARBA" id="ARBA00023136"/>
    </source>
</evidence>
<dbReference type="InterPro" id="IPR030689">
    <property type="entry name" value="Cytochrome_b"/>
</dbReference>
<evidence type="ECO:0000256" key="2">
    <source>
        <dbReference type="ARBA" id="ARBA00004448"/>
    </source>
</evidence>
<keyword evidence="11 20" id="KW-0249">Electron transport</keyword>
<evidence type="ECO:0000256" key="3">
    <source>
        <dbReference type="ARBA" id="ARBA00011649"/>
    </source>
</evidence>
<evidence type="ECO:0000256" key="6">
    <source>
        <dbReference type="ARBA" id="ARBA00022617"/>
    </source>
</evidence>
<feature type="transmembrane region" description="Helical" evidence="20">
    <location>
        <begin position="78"/>
        <end position="99"/>
    </location>
</feature>
<dbReference type="AlphaFoldDB" id="A0A6C0R1T4"/>
<dbReference type="InterPro" id="IPR027387">
    <property type="entry name" value="Cytb/b6-like_sf"/>
</dbReference>
<comment type="subunit">
    <text evidence="3">The main subunits of complex b-c1 are: cytochrome b, cytochrome c1 and the Rieske protein.</text>
</comment>
<dbReference type="InterPro" id="IPR048259">
    <property type="entry name" value="Cytochrome_b_N_euk/bac"/>
</dbReference>
<feature type="transmembrane region" description="Helical" evidence="20">
    <location>
        <begin position="230"/>
        <end position="251"/>
    </location>
</feature>
<keyword evidence="8 20" id="KW-0812">Transmembrane</keyword>
<feature type="domain" description="Cytochrome b/b6 N-terminal region profile" evidence="21">
    <location>
        <begin position="1"/>
        <end position="210"/>
    </location>
</feature>
<evidence type="ECO:0000256" key="15">
    <source>
        <dbReference type="ARBA" id="ARBA00023128"/>
    </source>
</evidence>
<evidence type="ECO:0000256" key="13">
    <source>
        <dbReference type="ARBA" id="ARBA00023004"/>
    </source>
</evidence>
<comment type="similarity">
    <text evidence="17 20">Belongs to the cytochrome b family.</text>
</comment>